<dbReference type="InterPro" id="IPR000571">
    <property type="entry name" value="Znf_CCCH"/>
</dbReference>
<dbReference type="AlphaFoldDB" id="A0A6A6XWY3"/>
<keyword evidence="1" id="KW-0863">Zinc-finger</keyword>
<keyword evidence="1" id="KW-0862">Zinc</keyword>
<sequence length="515" mass="57129">MGLPDANTLAHHHPQHSLLDQGLRYYIVRPGNIMIPLIPADQLPFQLQGVPRQLNHQQMCEGGWKFLMETNESALHLPIQPPAQVVSLSPKFLPPDYKARGEATVTSDAVARVGKPPHSPRSSPTVAKPAQENHSYPRRVPTIMVDRSVAQESPDSRRSTAPIQDHVGSLTDSFANIYQKDAQRLNYRTPPPSGVEPDPSKKEFCTHWIKYGECAFTATGCRYKHEMPPMEKLRGLGFTSLPRWWKDKSAIRGLTWMERRLNEEDSDQVAEAPSHREFPDPSTFRRQKRDHSDHGSGMLKSTELKHERGVLIKDNERKLVKSLASHGKGQVPNLIDIDVDIDPPAPPPSLDLSTSTTSESSSELGSSSSLSSTSPPPSPRLDLVDLQKVTQDSSRYVRRHSEISWSSSDGKIHKQYPTRKSIPQKLAKPTPLPTASKKLGLGKSKYASKGTELATPTRKAVKGRKTESYTPAVKPRINKAIHHVGDKEGRRKITANPVQGTLPGTPAKQVPVILQ</sequence>
<dbReference type="EMBL" id="MU001739">
    <property type="protein sequence ID" value="KAF2801056.1"/>
    <property type="molecule type" value="Genomic_DNA"/>
</dbReference>
<dbReference type="PROSITE" id="PS50103">
    <property type="entry name" value="ZF_C3H1"/>
    <property type="match status" value="1"/>
</dbReference>
<dbReference type="OrthoDB" id="5355510at2759"/>
<proteinExistence type="predicted"/>
<feature type="region of interest" description="Disordered" evidence="2">
    <location>
        <begin position="103"/>
        <end position="144"/>
    </location>
</feature>
<evidence type="ECO:0000313" key="5">
    <source>
        <dbReference type="Proteomes" id="UP000799757"/>
    </source>
</evidence>
<accession>A0A6A6XWY3</accession>
<feature type="compositionally biased region" description="Low complexity" evidence="2">
    <location>
        <begin position="350"/>
        <end position="373"/>
    </location>
</feature>
<keyword evidence="1" id="KW-0479">Metal-binding</keyword>
<dbReference type="Proteomes" id="UP000799757">
    <property type="component" value="Unassembled WGS sequence"/>
</dbReference>
<feature type="zinc finger region" description="C3H1-type" evidence="1">
    <location>
        <begin position="199"/>
        <end position="228"/>
    </location>
</feature>
<gene>
    <name evidence="4" type="ORF">K505DRAFT_412529</name>
</gene>
<reference evidence="4" key="1">
    <citation type="journal article" date="2020" name="Stud. Mycol.">
        <title>101 Dothideomycetes genomes: a test case for predicting lifestyles and emergence of pathogens.</title>
        <authorList>
            <person name="Haridas S."/>
            <person name="Albert R."/>
            <person name="Binder M."/>
            <person name="Bloem J."/>
            <person name="Labutti K."/>
            <person name="Salamov A."/>
            <person name="Andreopoulos B."/>
            <person name="Baker S."/>
            <person name="Barry K."/>
            <person name="Bills G."/>
            <person name="Bluhm B."/>
            <person name="Cannon C."/>
            <person name="Castanera R."/>
            <person name="Culley D."/>
            <person name="Daum C."/>
            <person name="Ezra D."/>
            <person name="Gonzalez J."/>
            <person name="Henrissat B."/>
            <person name="Kuo A."/>
            <person name="Liang C."/>
            <person name="Lipzen A."/>
            <person name="Lutzoni F."/>
            <person name="Magnuson J."/>
            <person name="Mondo S."/>
            <person name="Nolan M."/>
            <person name="Ohm R."/>
            <person name="Pangilinan J."/>
            <person name="Park H.-J."/>
            <person name="Ramirez L."/>
            <person name="Alfaro M."/>
            <person name="Sun H."/>
            <person name="Tritt A."/>
            <person name="Yoshinaga Y."/>
            <person name="Zwiers L.-H."/>
            <person name="Turgeon B."/>
            <person name="Goodwin S."/>
            <person name="Spatafora J."/>
            <person name="Crous P."/>
            <person name="Grigoriev I."/>
        </authorList>
    </citation>
    <scope>NUCLEOTIDE SEQUENCE</scope>
    <source>
        <strain evidence="4">CBS 109.77</strain>
    </source>
</reference>
<dbReference type="GO" id="GO:0008270">
    <property type="term" value="F:zinc ion binding"/>
    <property type="evidence" value="ECO:0007669"/>
    <property type="project" value="UniProtKB-KW"/>
</dbReference>
<evidence type="ECO:0000256" key="1">
    <source>
        <dbReference type="PROSITE-ProRule" id="PRU00723"/>
    </source>
</evidence>
<protein>
    <recommendedName>
        <fullName evidence="3">C3H1-type domain-containing protein</fullName>
    </recommendedName>
</protein>
<evidence type="ECO:0000313" key="4">
    <source>
        <dbReference type="EMBL" id="KAF2801056.1"/>
    </source>
</evidence>
<keyword evidence="5" id="KW-1185">Reference proteome</keyword>
<organism evidence="4 5">
    <name type="scientific">Melanomma pulvis-pyrius CBS 109.77</name>
    <dbReference type="NCBI Taxonomy" id="1314802"/>
    <lineage>
        <taxon>Eukaryota</taxon>
        <taxon>Fungi</taxon>
        <taxon>Dikarya</taxon>
        <taxon>Ascomycota</taxon>
        <taxon>Pezizomycotina</taxon>
        <taxon>Dothideomycetes</taxon>
        <taxon>Pleosporomycetidae</taxon>
        <taxon>Pleosporales</taxon>
        <taxon>Melanommataceae</taxon>
        <taxon>Melanomma</taxon>
    </lineage>
</organism>
<feature type="region of interest" description="Disordered" evidence="2">
    <location>
        <begin position="264"/>
        <end position="310"/>
    </location>
</feature>
<name>A0A6A6XWY3_9PLEO</name>
<feature type="region of interest" description="Disordered" evidence="2">
    <location>
        <begin position="404"/>
        <end position="515"/>
    </location>
</feature>
<feature type="domain" description="C3H1-type" evidence="3">
    <location>
        <begin position="199"/>
        <end position="228"/>
    </location>
</feature>
<evidence type="ECO:0000256" key="2">
    <source>
        <dbReference type="SAM" id="MobiDB-lite"/>
    </source>
</evidence>
<evidence type="ECO:0000259" key="3">
    <source>
        <dbReference type="PROSITE" id="PS50103"/>
    </source>
</evidence>
<feature type="region of interest" description="Disordered" evidence="2">
    <location>
        <begin position="334"/>
        <end position="383"/>
    </location>
</feature>